<dbReference type="InterPro" id="IPR010982">
    <property type="entry name" value="Lambda_DNA-bd_dom_sf"/>
</dbReference>
<accession>A0A2N3WYJ4</accession>
<feature type="domain" description="HTH cro/C1-type" evidence="1">
    <location>
        <begin position="78"/>
        <end position="123"/>
    </location>
</feature>
<keyword evidence="3" id="KW-1185">Reference proteome</keyword>
<evidence type="ECO:0000259" key="1">
    <source>
        <dbReference type="PROSITE" id="PS50943"/>
    </source>
</evidence>
<dbReference type="Proteomes" id="UP000233766">
    <property type="component" value="Unassembled WGS sequence"/>
</dbReference>
<evidence type="ECO:0000313" key="3">
    <source>
        <dbReference type="Proteomes" id="UP000233766"/>
    </source>
</evidence>
<reference evidence="2 3" key="1">
    <citation type="submission" date="2017-12" db="EMBL/GenBank/DDBJ databases">
        <title>Sequencing the genomes of 1000 Actinobacteria strains.</title>
        <authorList>
            <person name="Klenk H.-P."/>
        </authorList>
    </citation>
    <scope>NUCLEOTIDE SEQUENCE [LARGE SCALE GENOMIC DNA]</scope>
    <source>
        <strain evidence="2 3">DSM 44489</strain>
    </source>
</reference>
<dbReference type="AlphaFoldDB" id="A0A2N3WYJ4"/>
<dbReference type="SUPFAM" id="SSF47413">
    <property type="entry name" value="lambda repressor-like DNA-binding domains"/>
    <property type="match status" value="1"/>
</dbReference>
<dbReference type="PROSITE" id="PS50943">
    <property type="entry name" value="HTH_CROC1"/>
    <property type="match status" value="1"/>
</dbReference>
<name>A0A2N3WYJ4_9NOCA</name>
<dbReference type="CDD" id="cd00093">
    <property type="entry name" value="HTH_XRE"/>
    <property type="match status" value="1"/>
</dbReference>
<organism evidence="2 3">
    <name type="scientific">Nocardia fluminea</name>
    <dbReference type="NCBI Taxonomy" id="134984"/>
    <lineage>
        <taxon>Bacteria</taxon>
        <taxon>Bacillati</taxon>
        <taxon>Actinomycetota</taxon>
        <taxon>Actinomycetes</taxon>
        <taxon>Mycobacteriales</taxon>
        <taxon>Nocardiaceae</taxon>
        <taxon>Nocardia</taxon>
    </lineage>
</organism>
<dbReference type="OrthoDB" id="3213425at2"/>
<protein>
    <recommendedName>
        <fullName evidence="1">HTH cro/C1-type domain-containing protein</fullName>
    </recommendedName>
</protein>
<dbReference type="EMBL" id="PJMW01000001">
    <property type="protein sequence ID" value="PKV98946.1"/>
    <property type="molecule type" value="Genomic_DNA"/>
</dbReference>
<gene>
    <name evidence="2" type="ORF">ATK86_0981</name>
</gene>
<evidence type="ECO:0000313" key="2">
    <source>
        <dbReference type="EMBL" id="PKV98946.1"/>
    </source>
</evidence>
<dbReference type="RefSeq" id="WP_143875900.1">
    <property type="nucleotide sequence ID" value="NZ_PJMW01000001.1"/>
</dbReference>
<dbReference type="GO" id="GO:0003677">
    <property type="term" value="F:DNA binding"/>
    <property type="evidence" value="ECO:0007669"/>
    <property type="project" value="InterPro"/>
</dbReference>
<comment type="caution">
    <text evidence="2">The sequence shown here is derived from an EMBL/GenBank/DDBJ whole genome shotgun (WGS) entry which is preliminary data.</text>
</comment>
<proteinExistence type="predicted"/>
<sequence length="467" mass="50309">MTVVADNGRTCATCGGILSRMNVGPWCSKCSHVESAEGPPEMPAEFWAHAPLREALAAWHMGSVIAEYRNHPAHGQPLSQIQMGQWLDLSQAQLSRIENGPPPEMLSKLVKWATVLRIPADLLWFKLPNRATVESVDRQGFLRVAAATAATVMVSPDRLTQMLSETRTTINPTRVGTVEINQINEATQLFARWDATYGGGLVRDVVVAQLRVAVAYLRASCSPGDRAALQTAVGSLAHTAAFMAFDACAHSDADSMFALALDCAEESGAVNLRAKILSSMARHAIWTGRHHDGLGYARRAFTEADQLTATERAMLHTTQARVHAKLGDIPATLTSIANADRDFSRCVPGNDPAWMRYYDSAQHAGDTGHALFDIAVHGSFVGEARDRLTAAVNGHADAAARSRTMSTIKLASLVMATGDPDEATSIAGQALGRACDLKSQRAAEDIAELRRYAHRAKVRIPTPTANS</sequence>
<dbReference type="InterPro" id="IPR001387">
    <property type="entry name" value="Cro/C1-type_HTH"/>
</dbReference>